<dbReference type="Proteomes" id="UP000325182">
    <property type="component" value="Unassembled WGS sequence"/>
</dbReference>
<dbReference type="Pfam" id="PF02016">
    <property type="entry name" value="Peptidase_S66"/>
    <property type="match status" value="1"/>
</dbReference>
<dbReference type="RefSeq" id="WP_148954377.1">
    <property type="nucleotide sequence ID" value="NZ_VTEG01000010.1"/>
</dbReference>
<dbReference type="PANTHER" id="PTHR30237:SF5">
    <property type="entry name" value="CARBOXYPEPTIDASE VC_A0337-RELATED"/>
    <property type="match status" value="1"/>
</dbReference>
<dbReference type="InterPro" id="IPR027478">
    <property type="entry name" value="LdcA_N"/>
</dbReference>
<evidence type="ECO:0000313" key="7">
    <source>
        <dbReference type="Proteomes" id="UP000325182"/>
    </source>
</evidence>
<dbReference type="Gene3D" id="3.40.50.10740">
    <property type="entry name" value="Class I glutamine amidotransferase-like"/>
    <property type="match status" value="1"/>
</dbReference>
<dbReference type="GO" id="GO:0004180">
    <property type="term" value="F:carboxypeptidase activity"/>
    <property type="evidence" value="ECO:0007669"/>
    <property type="project" value="UniProtKB-KW"/>
</dbReference>
<keyword evidence="2" id="KW-0378">Hydrolase</keyword>
<feature type="active site" description="Nucleophile" evidence="3">
    <location>
        <position position="110"/>
    </location>
</feature>
<dbReference type="AlphaFoldDB" id="A0A5D4MAF7"/>
<evidence type="ECO:0000256" key="1">
    <source>
        <dbReference type="ARBA" id="ARBA00010233"/>
    </source>
</evidence>
<organism evidence="6 7">
    <name type="scientific">Rossellomorea vietnamensis</name>
    <dbReference type="NCBI Taxonomy" id="218284"/>
    <lineage>
        <taxon>Bacteria</taxon>
        <taxon>Bacillati</taxon>
        <taxon>Bacillota</taxon>
        <taxon>Bacilli</taxon>
        <taxon>Bacillales</taxon>
        <taxon>Bacillaceae</taxon>
        <taxon>Rossellomorea</taxon>
    </lineage>
</organism>
<proteinExistence type="inferred from homology"/>
<dbReference type="PIRSF" id="PIRSF028757">
    <property type="entry name" value="LD-carboxypeptidase"/>
    <property type="match status" value="1"/>
</dbReference>
<dbReference type="InterPro" id="IPR003507">
    <property type="entry name" value="S66_fam"/>
</dbReference>
<dbReference type="PANTHER" id="PTHR30237">
    <property type="entry name" value="MURAMOYLTETRAPEPTIDE CARBOXYPEPTIDASE"/>
    <property type="match status" value="1"/>
</dbReference>
<sequence>MISYPTLKKEATIGVTAPSSGVPAELHDMFRLAIDRMSSRGFHVVTGDTAWTQDKAKSAPARNRAEEFNEMMRNDKIDIIIPPWGGELLIEVLQGIDFSSVKNKWLLGYSDISALLLAITLKTGIATAHGTNFVDLRGEYWDDTTAKWQNVLSTEPGGTVIQHSSPKFQKQWEHGDPSPCVFHLTEETQWKTVGDEPLKVEGRLLGGCIDILRHLVGTKYGDVAAFRENHLDGEPVLWYLENCDMNATDLRRSLVQMKYAGWFDNCSGILFGRSPANDPVGNYTVEDVYKEMADELGMPVVYDIDCGHMPPQVTFINGAYAVVEAADGKGTVEQRLV</sequence>
<evidence type="ECO:0000259" key="5">
    <source>
        <dbReference type="Pfam" id="PF17676"/>
    </source>
</evidence>
<gene>
    <name evidence="6" type="ORF">FZC84_14385</name>
</gene>
<evidence type="ECO:0000259" key="4">
    <source>
        <dbReference type="Pfam" id="PF02016"/>
    </source>
</evidence>
<dbReference type="InterPro" id="IPR040921">
    <property type="entry name" value="Peptidase_S66C"/>
</dbReference>
<evidence type="ECO:0000313" key="6">
    <source>
        <dbReference type="EMBL" id="TYR98616.1"/>
    </source>
</evidence>
<protein>
    <submittedName>
        <fullName evidence="6">LD-carboxypeptidase</fullName>
    </submittedName>
</protein>
<feature type="active site" description="Charge relay system" evidence="3">
    <location>
        <position position="308"/>
    </location>
</feature>
<dbReference type="InterPro" id="IPR027461">
    <property type="entry name" value="Carboxypeptidase_A_C_sf"/>
</dbReference>
<evidence type="ECO:0000256" key="2">
    <source>
        <dbReference type="ARBA" id="ARBA00022801"/>
    </source>
</evidence>
<keyword evidence="6" id="KW-0121">Carboxypeptidase</keyword>
<dbReference type="InterPro" id="IPR040449">
    <property type="entry name" value="Peptidase_S66_N"/>
</dbReference>
<feature type="active site" description="Charge relay system" evidence="3">
    <location>
        <position position="241"/>
    </location>
</feature>
<comment type="similarity">
    <text evidence="1">Belongs to the peptidase S66 family.</text>
</comment>
<feature type="domain" description="LD-carboxypeptidase C-terminal" evidence="5">
    <location>
        <begin position="201"/>
        <end position="321"/>
    </location>
</feature>
<dbReference type="CDD" id="cd07062">
    <property type="entry name" value="Peptidase_S66_mccF_like"/>
    <property type="match status" value="1"/>
</dbReference>
<dbReference type="InterPro" id="IPR029062">
    <property type="entry name" value="Class_I_gatase-like"/>
</dbReference>
<name>A0A5D4MAF7_9BACI</name>
<dbReference type="Gene3D" id="3.50.30.60">
    <property type="entry name" value="LD-carboxypeptidase A C-terminal domain-like"/>
    <property type="match status" value="1"/>
</dbReference>
<reference evidence="6 7" key="1">
    <citation type="submission" date="2019-08" db="EMBL/GenBank/DDBJ databases">
        <title>Bacillus genomes from the desert of Cuatro Cienegas, Coahuila.</title>
        <authorList>
            <person name="Olmedo-Alvarez G."/>
        </authorList>
    </citation>
    <scope>NUCLEOTIDE SEQUENCE [LARGE SCALE GENOMIC DNA]</scope>
    <source>
        <strain evidence="6 7">CH128b_4D</strain>
    </source>
</reference>
<dbReference type="SUPFAM" id="SSF52317">
    <property type="entry name" value="Class I glutamine amidotransferase-like"/>
    <property type="match status" value="1"/>
</dbReference>
<dbReference type="EMBL" id="VTEG01000010">
    <property type="protein sequence ID" value="TYR98616.1"/>
    <property type="molecule type" value="Genomic_DNA"/>
</dbReference>
<keyword evidence="6" id="KW-0645">Protease</keyword>
<dbReference type="SUPFAM" id="SSF141986">
    <property type="entry name" value="LD-carboxypeptidase A C-terminal domain-like"/>
    <property type="match status" value="1"/>
</dbReference>
<feature type="domain" description="LD-carboxypeptidase N-terminal" evidence="4">
    <location>
        <begin position="13"/>
        <end position="130"/>
    </location>
</feature>
<accession>A0A5D4MAF7</accession>
<evidence type="ECO:0000256" key="3">
    <source>
        <dbReference type="PIRSR" id="PIRSR028757-1"/>
    </source>
</evidence>
<dbReference type="Pfam" id="PF17676">
    <property type="entry name" value="Peptidase_S66C"/>
    <property type="match status" value="1"/>
</dbReference>
<comment type="caution">
    <text evidence="6">The sequence shown here is derived from an EMBL/GenBank/DDBJ whole genome shotgun (WGS) entry which is preliminary data.</text>
</comment>